<evidence type="ECO:0000259" key="18">
    <source>
        <dbReference type="PROSITE" id="PS51203"/>
    </source>
</evidence>
<comment type="function">
    <text evidence="14">Aquaporins form homotetrameric transmembrane channels, with each monomer independently mediating water transport across the plasma membrane along its osmotic gradient. Specifically expressed in lens fiber cells, this aquaporin is crucial for maintaining lens water homeostasis and transparency. Beyond water permeability, it also acts as a cell-to-cell adhesion molecule, forming thin junctions between lens fiber cells that are essential for maintaining the ordered structure and transparency of the lens.</text>
</comment>
<keyword evidence="5" id="KW-1003">Cell membrane</keyword>
<comment type="subcellular location">
    <subcellularLocation>
        <location evidence="1">Cell junction</location>
    </subcellularLocation>
    <subcellularLocation>
        <location evidence="2">Cell membrane</location>
        <topology evidence="2">Multi-pass membrane protein</topology>
    </subcellularLocation>
</comment>
<evidence type="ECO:0000256" key="3">
    <source>
        <dbReference type="ARBA" id="ARBA00006175"/>
    </source>
</evidence>
<dbReference type="GO" id="GO:0005886">
    <property type="term" value="C:plasma membrane"/>
    <property type="evidence" value="ECO:0007669"/>
    <property type="project" value="UniProtKB-SubCell"/>
</dbReference>
<dbReference type="PRINTS" id="PR00783">
    <property type="entry name" value="MINTRINSICP"/>
</dbReference>
<sequence>MISWHPATAKWYDRRDSVFVEFCVEDSKDVQVKFDSSKFEFGCVSGTDNTKHQNTVDLFGEIDPKGSKHRRTDRSVLCCLRKAEAGKSWPRLTKDKTKVTIHRLAVQNNWLSVDFTNWRDWEDDSEEDLSSFDKFSEMMNKMTDEGVDEERLLSDLLPSMWEFRSMSFWRAVFAEFYGTMFFVFFGLGAALRWTTGPHNVLHVAFCFGMAAATLIQSIGHISGGHINPAVTFAYLIGAQMSMFRCFLLHDGPVSGSTCWCCRALRGHTQQHEGKSSTQHALFLVLQLQPGIGLGMATTMEVFLTMQLVICVFAVTDERRNGRMGSAALAIGFSVLMGHLLGMFYTGAGMNPARSFAPAVMVRNFVNHWVYWVGPMIGGAMGALVYDFMLFPRMRGLSERLATLKGIQPPESDGHQETRGEPIELKTQAL</sequence>
<evidence type="ECO:0000256" key="9">
    <source>
        <dbReference type="ARBA" id="ARBA00022989"/>
    </source>
</evidence>
<dbReference type="InterPro" id="IPR008978">
    <property type="entry name" value="HSP20-like_chaperone"/>
</dbReference>
<dbReference type="SUPFAM" id="SSF81338">
    <property type="entry name" value="Aquaporin-like"/>
    <property type="match status" value="1"/>
</dbReference>
<dbReference type="CDD" id="cd00237">
    <property type="entry name" value="p23"/>
    <property type="match status" value="1"/>
</dbReference>
<dbReference type="EMBL" id="CM014087">
    <property type="protein sequence ID" value="TKS77554.1"/>
    <property type="molecule type" value="Genomic_DNA"/>
</dbReference>
<evidence type="ECO:0000256" key="14">
    <source>
        <dbReference type="ARBA" id="ARBA00049624"/>
    </source>
</evidence>
<dbReference type="SUPFAM" id="SSF49764">
    <property type="entry name" value="HSP20-like chaperones"/>
    <property type="match status" value="1"/>
</dbReference>
<evidence type="ECO:0000256" key="10">
    <source>
        <dbReference type="ARBA" id="ARBA00023136"/>
    </source>
</evidence>
<feature type="compositionally biased region" description="Basic and acidic residues" evidence="16">
    <location>
        <begin position="411"/>
        <end position="423"/>
    </location>
</feature>
<evidence type="ECO:0000256" key="13">
    <source>
        <dbReference type="ARBA" id="ARBA00039782"/>
    </source>
</evidence>
<feature type="transmembrane region" description="Helical" evidence="17">
    <location>
        <begin position="199"/>
        <end position="218"/>
    </location>
</feature>
<evidence type="ECO:0000256" key="5">
    <source>
        <dbReference type="ARBA" id="ARBA00022475"/>
    </source>
</evidence>
<proteinExistence type="inferred from homology"/>
<dbReference type="InterPro" id="IPR000425">
    <property type="entry name" value="MIP"/>
</dbReference>
<feature type="domain" description="CS" evidence="18">
    <location>
        <begin position="4"/>
        <end position="93"/>
    </location>
</feature>
<gene>
    <name evidence="19" type="ORF">D9C73_011645</name>
</gene>
<dbReference type="PROSITE" id="PS00221">
    <property type="entry name" value="MIP"/>
    <property type="match status" value="1"/>
</dbReference>
<evidence type="ECO:0000313" key="19">
    <source>
        <dbReference type="EMBL" id="TKS77554.1"/>
    </source>
</evidence>
<dbReference type="GO" id="GO:0005212">
    <property type="term" value="F:structural constituent of eye lens"/>
    <property type="evidence" value="ECO:0007669"/>
    <property type="project" value="UniProtKB-KW"/>
</dbReference>
<dbReference type="AlphaFoldDB" id="A0A4U5UR43"/>
<accession>A0A4U5UR43</accession>
<organism evidence="19 20">
    <name type="scientific">Collichthys lucidus</name>
    <name type="common">Big head croaker</name>
    <name type="synonym">Sciaena lucida</name>
    <dbReference type="NCBI Taxonomy" id="240159"/>
    <lineage>
        <taxon>Eukaryota</taxon>
        <taxon>Metazoa</taxon>
        <taxon>Chordata</taxon>
        <taxon>Craniata</taxon>
        <taxon>Vertebrata</taxon>
        <taxon>Euteleostomi</taxon>
        <taxon>Actinopterygii</taxon>
        <taxon>Neopterygii</taxon>
        <taxon>Teleostei</taxon>
        <taxon>Neoteleostei</taxon>
        <taxon>Acanthomorphata</taxon>
        <taxon>Eupercaria</taxon>
        <taxon>Sciaenidae</taxon>
        <taxon>Collichthys</taxon>
    </lineage>
</organism>
<dbReference type="Gene3D" id="1.20.1080.10">
    <property type="entry name" value="Glycerol uptake facilitator protein"/>
    <property type="match status" value="1"/>
</dbReference>
<keyword evidence="10 17" id="KW-0472">Membrane</keyword>
<dbReference type="Proteomes" id="UP000298787">
    <property type="component" value="Chromosome 10"/>
</dbReference>
<evidence type="ECO:0000256" key="16">
    <source>
        <dbReference type="SAM" id="MobiDB-lite"/>
    </source>
</evidence>
<comment type="similarity">
    <text evidence="3 15">Belongs to the MIP/aquaporin (TC 1.A.8) family.</text>
</comment>
<evidence type="ECO:0000256" key="17">
    <source>
        <dbReference type="SAM" id="Phobius"/>
    </source>
</evidence>
<evidence type="ECO:0000256" key="4">
    <source>
        <dbReference type="ARBA" id="ARBA00022448"/>
    </source>
</evidence>
<dbReference type="GO" id="GO:0015250">
    <property type="term" value="F:water channel activity"/>
    <property type="evidence" value="ECO:0007669"/>
    <property type="project" value="TreeGrafter"/>
</dbReference>
<dbReference type="PROSITE" id="PS51203">
    <property type="entry name" value="CS"/>
    <property type="match status" value="1"/>
</dbReference>
<dbReference type="CDD" id="cd00333">
    <property type="entry name" value="MIP"/>
    <property type="match status" value="1"/>
</dbReference>
<keyword evidence="8" id="KW-0965">Cell junction</keyword>
<evidence type="ECO:0000256" key="2">
    <source>
        <dbReference type="ARBA" id="ARBA00004651"/>
    </source>
</evidence>
<keyword evidence="9 17" id="KW-1133">Transmembrane helix</keyword>
<dbReference type="STRING" id="240159.A0A4U5UR43"/>
<keyword evidence="7 15" id="KW-0812">Transmembrane</keyword>
<evidence type="ECO:0000256" key="6">
    <source>
        <dbReference type="ARBA" id="ARBA00022613"/>
    </source>
</evidence>
<dbReference type="PANTHER" id="PTHR19139">
    <property type="entry name" value="AQUAPORIN TRANSPORTER"/>
    <property type="match status" value="1"/>
</dbReference>
<dbReference type="Pfam" id="PF04969">
    <property type="entry name" value="CS"/>
    <property type="match status" value="1"/>
</dbReference>
<evidence type="ECO:0000256" key="8">
    <source>
        <dbReference type="ARBA" id="ARBA00022949"/>
    </source>
</evidence>
<evidence type="ECO:0000256" key="11">
    <source>
        <dbReference type="ARBA" id="ARBA00025733"/>
    </source>
</evidence>
<evidence type="ECO:0000256" key="1">
    <source>
        <dbReference type="ARBA" id="ARBA00004282"/>
    </source>
</evidence>
<comment type="similarity">
    <text evidence="11">Belongs to the p23/wos2 family.</text>
</comment>
<keyword evidence="4 15" id="KW-0813">Transport</keyword>
<dbReference type="Pfam" id="PF00230">
    <property type="entry name" value="MIP"/>
    <property type="match status" value="1"/>
</dbReference>
<dbReference type="InterPro" id="IPR007052">
    <property type="entry name" value="CS_dom"/>
</dbReference>
<feature type="transmembrane region" description="Helical" evidence="17">
    <location>
        <begin position="168"/>
        <end position="193"/>
    </location>
</feature>
<dbReference type="InterPro" id="IPR034294">
    <property type="entry name" value="Aquaporin_transptr"/>
</dbReference>
<dbReference type="InterPro" id="IPR023271">
    <property type="entry name" value="Aquaporin-like"/>
</dbReference>
<evidence type="ECO:0000256" key="15">
    <source>
        <dbReference type="RuleBase" id="RU000477"/>
    </source>
</evidence>
<feature type="transmembrane region" description="Helical" evidence="17">
    <location>
        <begin position="326"/>
        <end position="348"/>
    </location>
</feature>
<feature type="transmembrane region" description="Helical" evidence="17">
    <location>
        <begin position="368"/>
        <end position="390"/>
    </location>
</feature>
<name>A0A4U5UR43_COLLU</name>
<dbReference type="FunFam" id="2.60.40.790:FF:000003">
    <property type="entry name" value="prostaglandin E synthase 3"/>
    <property type="match status" value="1"/>
</dbReference>
<dbReference type="InterPro" id="IPR022357">
    <property type="entry name" value="MIP_CS"/>
</dbReference>
<reference evidence="19 20" key="1">
    <citation type="submission" date="2019-01" db="EMBL/GenBank/DDBJ databases">
        <title>Genome Assembly of Collichthys lucidus.</title>
        <authorList>
            <person name="Cai M."/>
            <person name="Xiao S."/>
        </authorList>
    </citation>
    <scope>NUCLEOTIDE SEQUENCE [LARGE SCALE GENOMIC DNA]</scope>
    <source>
        <strain evidence="19">JT15FE1705JMU</strain>
        <tissue evidence="19">Muscle</tissue>
    </source>
</reference>
<keyword evidence="6" id="KW-0273">Eye lens protein</keyword>
<dbReference type="GO" id="GO:0070161">
    <property type="term" value="C:anchoring junction"/>
    <property type="evidence" value="ECO:0007669"/>
    <property type="project" value="UniProtKB-SubCell"/>
</dbReference>
<dbReference type="Gene3D" id="2.60.40.790">
    <property type="match status" value="1"/>
</dbReference>
<evidence type="ECO:0000256" key="12">
    <source>
        <dbReference type="ARBA" id="ARBA00034651"/>
    </source>
</evidence>
<dbReference type="PANTHER" id="PTHR19139:SF39">
    <property type="entry name" value="LENS FIBER MAJOR INTRINSIC PROTEIN"/>
    <property type="match status" value="1"/>
</dbReference>
<evidence type="ECO:0000256" key="7">
    <source>
        <dbReference type="ARBA" id="ARBA00022692"/>
    </source>
</evidence>
<evidence type="ECO:0000313" key="20">
    <source>
        <dbReference type="Proteomes" id="UP000298787"/>
    </source>
</evidence>
<feature type="transmembrane region" description="Helical" evidence="17">
    <location>
        <begin position="291"/>
        <end position="314"/>
    </location>
</feature>
<comment type="catalytic activity">
    <reaction evidence="12">
        <text>H2O(in) = H2O(out)</text>
        <dbReference type="Rhea" id="RHEA:29667"/>
        <dbReference type="ChEBI" id="CHEBI:15377"/>
    </reaction>
</comment>
<keyword evidence="20" id="KW-1185">Reference proteome</keyword>
<protein>
    <recommendedName>
        <fullName evidence="13">Lens fiber major intrinsic protein</fullName>
    </recommendedName>
</protein>
<feature type="region of interest" description="Disordered" evidence="16">
    <location>
        <begin position="405"/>
        <end position="429"/>
    </location>
</feature>